<dbReference type="InterPro" id="IPR029000">
    <property type="entry name" value="Cyclophilin-like_dom_sf"/>
</dbReference>
<dbReference type="PRINTS" id="PR00153">
    <property type="entry name" value="CSAPPISMRASE"/>
</dbReference>
<dbReference type="GO" id="GO:0016018">
    <property type="term" value="F:cyclosporin A binding"/>
    <property type="evidence" value="ECO:0007669"/>
    <property type="project" value="TreeGrafter"/>
</dbReference>
<dbReference type="Gene3D" id="2.40.100.10">
    <property type="entry name" value="Cyclophilin-like"/>
    <property type="match status" value="1"/>
</dbReference>
<dbReference type="GO" id="GO:0006457">
    <property type="term" value="P:protein folding"/>
    <property type="evidence" value="ECO:0007669"/>
    <property type="project" value="TreeGrafter"/>
</dbReference>
<evidence type="ECO:0000313" key="3">
    <source>
        <dbReference type="EMBL" id="CCO14629.1"/>
    </source>
</evidence>
<evidence type="ECO:0000259" key="2">
    <source>
        <dbReference type="PROSITE" id="PS50072"/>
    </source>
</evidence>
<dbReference type="InterPro" id="IPR003609">
    <property type="entry name" value="Pan_app"/>
</dbReference>
<dbReference type="eggNOG" id="KOG0546">
    <property type="taxonomic scope" value="Eukaryota"/>
</dbReference>
<feature type="domain" description="PPIase cyclophilin-type" evidence="2">
    <location>
        <begin position="225"/>
        <end position="378"/>
    </location>
</feature>
<dbReference type="STRING" id="41875.K8EAB0"/>
<protein>
    <recommendedName>
        <fullName evidence="2">PPIase cyclophilin-type domain-containing protein</fullName>
    </recommendedName>
</protein>
<comment type="similarity">
    <text evidence="1">Belongs to the cyclophilin-type PPIase family.</text>
</comment>
<proteinExistence type="inferred from homology"/>
<keyword evidence="4" id="KW-1185">Reference proteome</keyword>
<evidence type="ECO:0000256" key="1">
    <source>
        <dbReference type="ARBA" id="ARBA00007365"/>
    </source>
</evidence>
<dbReference type="PANTHER" id="PTHR11071:SF561">
    <property type="entry name" value="PEPTIDYL-PROLYL CIS-TRANS ISOMERASE D-RELATED"/>
    <property type="match status" value="1"/>
</dbReference>
<accession>K8EAB0</accession>
<dbReference type="PANTHER" id="PTHR11071">
    <property type="entry name" value="PEPTIDYL-PROLYL CIS-TRANS ISOMERASE"/>
    <property type="match status" value="1"/>
</dbReference>
<dbReference type="InterPro" id="IPR002130">
    <property type="entry name" value="Cyclophilin-type_PPIase_dom"/>
</dbReference>
<dbReference type="KEGG" id="bpg:Bathy01g02380"/>
<gene>
    <name evidence="3" type="ORF">Bathy01g02380</name>
</gene>
<dbReference type="Pfam" id="PF00160">
    <property type="entry name" value="Pro_isomerase"/>
    <property type="match status" value="1"/>
</dbReference>
<dbReference type="AlphaFoldDB" id="K8EAB0"/>
<dbReference type="Proteomes" id="UP000198341">
    <property type="component" value="Chromosome 1"/>
</dbReference>
<reference evidence="3 4" key="1">
    <citation type="submission" date="2011-10" db="EMBL/GenBank/DDBJ databases">
        <authorList>
            <person name="Genoscope - CEA"/>
        </authorList>
    </citation>
    <scope>NUCLEOTIDE SEQUENCE [LARGE SCALE GENOMIC DNA]</scope>
    <source>
        <strain evidence="3 4">RCC 1105</strain>
    </source>
</reference>
<dbReference type="OrthoDB" id="193499at2759"/>
<dbReference type="SUPFAM" id="SSF50891">
    <property type="entry name" value="Cyclophilin-like"/>
    <property type="match status" value="1"/>
</dbReference>
<organism evidence="3 4">
    <name type="scientific">Bathycoccus prasinos</name>
    <dbReference type="NCBI Taxonomy" id="41875"/>
    <lineage>
        <taxon>Eukaryota</taxon>
        <taxon>Viridiplantae</taxon>
        <taxon>Chlorophyta</taxon>
        <taxon>Mamiellophyceae</taxon>
        <taxon>Mamiellales</taxon>
        <taxon>Bathycoccaceae</taxon>
        <taxon>Bathycoccus</taxon>
    </lineage>
</organism>
<dbReference type="GeneID" id="19017973"/>
<evidence type="ECO:0000313" key="4">
    <source>
        <dbReference type="Proteomes" id="UP000198341"/>
    </source>
</evidence>
<dbReference type="Pfam" id="PF14295">
    <property type="entry name" value="PAN_4"/>
    <property type="match status" value="1"/>
</dbReference>
<dbReference type="GO" id="GO:0003755">
    <property type="term" value="F:peptidyl-prolyl cis-trans isomerase activity"/>
    <property type="evidence" value="ECO:0007669"/>
    <property type="project" value="InterPro"/>
</dbReference>
<dbReference type="PROSITE" id="PS50072">
    <property type="entry name" value="CSA_PPIASE_2"/>
    <property type="match status" value="1"/>
</dbReference>
<dbReference type="GO" id="GO:0005737">
    <property type="term" value="C:cytoplasm"/>
    <property type="evidence" value="ECO:0007669"/>
    <property type="project" value="TreeGrafter"/>
</dbReference>
<dbReference type="Gene3D" id="3.50.4.10">
    <property type="entry name" value="Hepatocyte Growth Factor"/>
    <property type="match status" value="1"/>
</dbReference>
<dbReference type="EMBL" id="FO082278">
    <property type="protein sequence ID" value="CCO14629.1"/>
    <property type="molecule type" value="Genomic_DNA"/>
</dbReference>
<sequence length="379" mass="42235">MSATTRRRSTNNIKKKLLCFAFLVVFFTFLAKLSRSHDHRGLAAAQFRAAEEEVQERITGGKDTKELKKTFNNNDEGVAVEEGKEEQGKRPRIEDGDKIGGKCGLPYDLHSEYAGAVVGKWGENNILNSADECCRACEATEGCNAFVFCGDRSNGCSGRKFGECWLKKQEPNSAMRVKMSEGMDVRWTSGALYTNEEFFSAQGEKRKEEEVRRKQRMKAGNVKAFFDVSIGSTVRGRIEFILYAEDCPNHVDAFRALLKNQGLNDDGYKGSHFYRILDKFIDQTGPVKSKGVERFDDDDYGLHSLKHDRFGLLSSANSGPNTNTGHFSIVVAPAPHLDTHYTIFGEVVSGEDIVWAINALDKTKPQPGVKAMIENCGEL</sequence>
<name>K8EAB0_9CHLO</name>
<dbReference type="RefSeq" id="XP_007515750.1">
    <property type="nucleotide sequence ID" value="XM_007515688.1"/>
</dbReference>